<name>A0ABY3X8V0_9GAMM</name>
<dbReference type="Pfam" id="PF07702">
    <property type="entry name" value="UTRA"/>
    <property type="match status" value="1"/>
</dbReference>
<evidence type="ECO:0000313" key="5">
    <source>
        <dbReference type="EMBL" id="UNM97141.1"/>
    </source>
</evidence>
<evidence type="ECO:0000256" key="3">
    <source>
        <dbReference type="ARBA" id="ARBA00023163"/>
    </source>
</evidence>
<gene>
    <name evidence="5" type="ORF">MMG00_04645</name>
</gene>
<keyword evidence="3" id="KW-0804">Transcription</keyword>
<dbReference type="PRINTS" id="PR00035">
    <property type="entry name" value="HTHGNTR"/>
</dbReference>
<dbReference type="SUPFAM" id="SSF64288">
    <property type="entry name" value="Chorismate lyase-like"/>
    <property type="match status" value="1"/>
</dbReference>
<keyword evidence="1" id="KW-0805">Transcription regulation</keyword>
<evidence type="ECO:0000256" key="1">
    <source>
        <dbReference type="ARBA" id="ARBA00023015"/>
    </source>
</evidence>
<accession>A0ABY3X8V0</accession>
<dbReference type="InterPro" id="IPR050679">
    <property type="entry name" value="Bact_HTH_transcr_reg"/>
</dbReference>
<sequence>MTVKSFSNILSTHDHSLPMYQKIKEHILEKIAKGEWRANQKLPSENEISAELNISRMTVNRAFKELTEEGYLFREKGAGTFVAEPFQLIPFFELMPISKELAIEGNPFSSQVLRLEKAQDSHKICERYFESRDNESLFFSEILYKNEKTPLQYEKRYVLTTFAPHYLTQAFHKACSTVYLQTLSPILSQKHTLEAIIPNKPLSQLLEIPNTEACFKVVEILLIRGKIISYAEQFYPASRYKFHSKI</sequence>
<evidence type="ECO:0000256" key="2">
    <source>
        <dbReference type="ARBA" id="ARBA00023125"/>
    </source>
</evidence>
<dbReference type="PANTHER" id="PTHR44846:SF16">
    <property type="entry name" value="TRANSCRIPTIONAL REGULATOR PHNF-RELATED"/>
    <property type="match status" value="1"/>
</dbReference>
<protein>
    <submittedName>
        <fullName evidence="5">GntR family transcriptional regulator</fullName>
    </submittedName>
</protein>
<dbReference type="RefSeq" id="WP_242152074.1">
    <property type="nucleotide sequence ID" value="NZ_CP093379.1"/>
</dbReference>
<dbReference type="SUPFAM" id="SSF46785">
    <property type="entry name" value="Winged helix' DNA-binding domain"/>
    <property type="match status" value="1"/>
</dbReference>
<dbReference type="InterPro" id="IPR000524">
    <property type="entry name" value="Tscrpt_reg_HTH_GntR"/>
</dbReference>
<dbReference type="InterPro" id="IPR011663">
    <property type="entry name" value="UTRA"/>
</dbReference>
<dbReference type="Gene3D" id="3.40.1410.10">
    <property type="entry name" value="Chorismate lyase-like"/>
    <property type="match status" value="1"/>
</dbReference>
<organism evidence="5 6">
    <name type="scientific">Ignatzschineria rhizosphaerae</name>
    <dbReference type="NCBI Taxonomy" id="2923279"/>
    <lineage>
        <taxon>Bacteria</taxon>
        <taxon>Pseudomonadati</taxon>
        <taxon>Pseudomonadota</taxon>
        <taxon>Gammaproteobacteria</taxon>
        <taxon>Cardiobacteriales</taxon>
        <taxon>Ignatzschineriaceae</taxon>
        <taxon>Ignatzschineria</taxon>
    </lineage>
</organism>
<dbReference type="Proteomes" id="UP000829542">
    <property type="component" value="Chromosome"/>
</dbReference>
<reference evidence="5 6" key="1">
    <citation type="submission" date="2022-03" db="EMBL/GenBank/DDBJ databases">
        <title>Ignatzschineria rhizosphaerae HR5S32.</title>
        <authorList>
            <person name="Sun J.Q."/>
            <person name="Feng J.Y."/>
        </authorList>
    </citation>
    <scope>NUCLEOTIDE SEQUENCE [LARGE SCALE GENOMIC DNA]</scope>
    <source>
        <strain evidence="5 6">HR5S32</strain>
    </source>
</reference>
<dbReference type="SMART" id="SM00866">
    <property type="entry name" value="UTRA"/>
    <property type="match status" value="1"/>
</dbReference>
<feature type="domain" description="HTH gntR-type" evidence="4">
    <location>
        <begin position="17"/>
        <end position="85"/>
    </location>
</feature>
<dbReference type="EMBL" id="CP093379">
    <property type="protein sequence ID" value="UNM97141.1"/>
    <property type="molecule type" value="Genomic_DNA"/>
</dbReference>
<dbReference type="InterPro" id="IPR036390">
    <property type="entry name" value="WH_DNA-bd_sf"/>
</dbReference>
<keyword evidence="2" id="KW-0238">DNA-binding</keyword>
<dbReference type="PANTHER" id="PTHR44846">
    <property type="entry name" value="MANNOSYL-D-GLYCERATE TRANSPORT/METABOLISM SYSTEM REPRESSOR MNGR-RELATED"/>
    <property type="match status" value="1"/>
</dbReference>
<dbReference type="SMART" id="SM00345">
    <property type="entry name" value="HTH_GNTR"/>
    <property type="match status" value="1"/>
</dbReference>
<dbReference type="Gene3D" id="1.10.10.10">
    <property type="entry name" value="Winged helix-like DNA-binding domain superfamily/Winged helix DNA-binding domain"/>
    <property type="match status" value="1"/>
</dbReference>
<evidence type="ECO:0000313" key="6">
    <source>
        <dbReference type="Proteomes" id="UP000829542"/>
    </source>
</evidence>
<dbReference type="InterPro" id="IPR036388">
    <property type="entry name" value="WH-like_DNA-bd_sf"/>
</dbReference>
<keyword evidence="6" id="KW-1185">Reference proteome</keyword>
<dbReference type="PROSITE" id="PS50949">
    <property type="entry name" value="HTH_GNTR"/>
    <property type="match status" value="1"/>
</dbReference>
<dbReference type="InterPro" id="IPR028978">
    <property type="entry name" value="Chorismate_lyase_/UTRA_dom_sf"/>
</dbReference>
<dbReference type="CDD" id="cd07377">
    <property type="entry name" value="WHTH_GntR"/>
    <property type="match status" value="1"/>
</dbReference>
<evidence type="ECO:0000259" key="4">
    <source>
        <dbReference type="PROSITE" id="PS50949"/>
    </source>
</evidence>
<proteinExistence type="predicted"/>
<dbReference type="Pfam" id="PF00392">
    <property type="entry name" value="GntR"/>
    <property type="match status" value="1"/>
</dbReference>